<organism evidence="4 5">
    <name type="scientific">Compostimonas suwonensis</name>
    <dbReference type="NCBI Taxonomy" id="1048394"/>
    <lineage>
        <taxon>Bacteria</taxon>
        <taxon>Bacillati</taxon>
        <taxon>Actinomycetota</taxon>
        <taxon>Actinomycetes</taxon>
        <taxon>Micrococcales</taxon>
        <taxon>Microbacteriaceae</taxon>
        <taxon>Compostimonas</taxon>
    </lineage>
</organism>
<keyword evidence="2" id="KW-0560">Oxidoreductase</keyword>
<evidence type="ECO:0000256" key="3">
    <source>
        <dbReference type="SAM" id="MobiDB-lite"/>
    </source>
</evidence>
<dbReference type="Proteomes" id="UP000230161">
    <property type="component" value="Unassembled WGS sequence"/>
</dbReference>
<name>A0A2M9C524_9MICO</name>
<feature type="compositionally biased region" description="Basic and acidic residues" evidence="3">
    <location>
        <begin position="14"/>
        <end position="28"/>
    </location>
</feature>
<dbReference type="CDD" id="cd05233">
    <property type="entry name" value="SDR_c"/>
    <property type="match status" value="1"/>
</dbReference>
<keyword evidence="5" id="KW-1185">Reference proteome</keyword>
<dbReference type="InterPro" id="IPR002347">
    <property type="entry name" value="SDR_fam"/>
</dbReference>
<accession>A0A2M9C524</accession>
<comment type="similarity">
    <text evidence="1">Belongs to the short-chain dehydrogenases/reductases (SDR) family.</text>
</comment>
<dbReference type="OrthoDB" id="9808814at2"/>
<sequence>MRIKGDTVPTGASDRNETGETGAEKSDAREVGVIGTRVVWVVGAGSGMGRAVAISAAAKGHRVAVSGRRADALAETARLIEQNGGTSLVLPLDVSDPDAVAAARAAIESTWSPVSDLVYAAGLNTPRRYWRDQSITEFTEIVQTNLIAAARLVDAVLPGMRERRDGVVVVVSSHAGWRFSPDAGVAYSASKTALGSLCESLNAQEGVNGIRTTHVCPGDVDTDFLSMRPNVPDAQARTVMLTPDDIARSVQFVLDSPPHVRIDELVITPTGKAATR</sequence>
<feature type="region of interest" description="Disordered" evidence="3">
    <location>
        <begin position="1"/>
        <end position="28"/>
    </location>
</feature>
<dbReference type="GO" id="GO:0016491">
    <property type="term" value="F:oxidoreductase activity"/>
    <property type="evidence" value="ECO:0007669"/>
    <property type="project" value="UniProtKB-KW"/>
</dbReference>
<gene>
    <name evidence="4" type="ORF">CLV54_0667</name>
</gene>
<proteinExistence type="inferred from homology"/>
<evidence type="ECO:0000256" key="2">
    <source>
        <dbReference type="ARBA" id="ARBA00023002"/>
    </source>
</evidence>
<dbReference type="Pfam" id="PF00106">
    <property type="entry name" value="adh_short"/>
    <property type="match status" value="1"/>
</dbReference>
<dbReference type="Gene3D" id="3.40.50.720">
    <property type="entry name" value="NAD(P)-binding Rossmann-like Domain"/>
    <property type="match status" value="1"/>
</dbReference>
<protein>
    <submittedName>
        <fullName evidence="4">NADP-dependent 3-hydroxy acid dehydrogenase YdfG</fullName>
    </submittedName>
</protein>
<dbReference type="PRINTS" id="PR00081">
    <property type="entry name" value="GDHRDH"/>
</dbReference>
<evidence type="ECO:0000313" key="5">
    <source>
        <dbReference type="Proteomes" id="UP000230161"/>
    </source>
</evidence>
<reference evidence="4 5" key="1">
    <citation type="submission" date="2017-11" db="EMBL/GenBank/DDBJ databases">
        <title>Genomic Encyclopedia of Archaeal and Bacterial Type Strains, Phase II (KMG-II): From Individual Species to Whole Genera.</title>
        <authorList>
            <person name="Goeker M."/>
        </authorList>
    </citation>
    <scope>NUCLEOTIDE SEQUENCE [LARGE SCALE GENOMIC DNA]</scope>
    <source>
        <strain evidence="4 5">DSM 25625</strain>
    </source>
</reference>
<evidence type="ECO:0000313" key="4">
    <source>
        <dbReference type="EMBL" id="PJJ65630.1"/>
    </source>
</evidence>
<dbReference type="InterPro" id="IPR036291">
    <property type="entry name" value="NAD(P)-bd_dom_sf"/>
</dbReference>
<dbReference type="EMBL" id="PGFB01000001">
    <property type="protein sequence ID" value="PJJ65630.1"/>
    <property type="molecule type" value="Genomic_DNA"/>
</dbReference>
<dbReference type="AlphaFoldDB" id="A0A2M9C524"/>
<dbReference type="SUPFAM" id="SSF51735">
    <property type="entry name" value="NAD(P)-binding Rossmann-fold domains"/>
    <property type="match status" value="1"/>
</dbReference>
<dbReference type="PANTHER" id="PTHR44196:SF1">
    <property type="entry name" value="DEHYDROGENASE_REDUCTASE SDR FAMILY MEMBER 7B"/>
    <property type="match status" value="1"/>
</dbReference>
<comment type="caution">
    <text evidence="4">The sequence shown here is derived from an EMBL/GenBank/DDBJ whole genome shotgun (WGS) entry which is preliminary data.</text>
</comment>
<dbReference type="PANTHER" id="PTHR44196">
    <property type="entry name" value="DEHYDROGENASE/REDUCTASE SDR FAMILY MEMBER 7B"/>
    <property type="match status" value="1"/>
</dbReference>
<evidence type="ECO:0000256" key="1">
    <source>
        <dbReference type="ARBA" id="ARBA00006484"/>
    </source>
</evidence>
<dbReference type="GO" id="GO:0016020">
    <property type="term" value="C:membrane"/>
    <property type="evidence" value="ECO:0007669"/>
    <property type="project" value="TreeGrafter"/>
</dbReference>